<dbReference type="EMBL" id="JACEZT010000015">
    <property type="protein sequence ID" value="MBA5639384.1"/>
    <property type="molecule type" value="Genomic_DNA"/>
</dbReference>
<evidence type="ECO:0000259" key="7">
    <source>
        <dbReference type="PROSITE" id="PS50977"/>
    </source>
</evidence>
<feature type="region of interest" description="Disordered" evidence="6">
    <location>
        <begin position="1"/>
        <end position="31"/>
    </location>
</feature>
<evidence type="ECO:0000313" key="8">
    <source>
        <dbReference type="EMBL" id="MBA5639384.1"/>
    </source>
</evidence>
<dbReference type="GO" id="GO:0003700">
    <property type="term" value="F:DNA-binding transcription factor activity"/>
    <property type="evidence" value="ECO:0007669"/>
    <property type="project" value="TreeGrafter"/>
</dbReference>
<dbReference type="InterPro" id="IPR036271">
    <property type="entry name" value="Tet_transcr_reg_TetR-rel_C_sf"/>
</dbReference>
<reference evidence="8 9" key="1">
    <citation type="submission" date="2020-07" db="EMBL/GenBank/DDBJ databases">
        <title>Novel species isolated from subtropical streams in China.</title>
        <authorList>
            <person name="Lu H."/>
        </authorList>
    </citation>
    <scope>NUCLEOTIDE SEQUENCE [LARGE SCALE GENOMIC DNA]</scope>
    <source>
        <strain evidence="8 9">LX20W</strain>
    </source>
</reference>
<evidence type="ECO:0000313" key="9">
    <source>
        <dbReference type="Proteomes" id="UP000534388"/>
    </source>
</evidence>
<keyword evidence="1" id="KW-0678">Repressor</keyword>
<dbReference type="InterPro" id="IPR009057">
    <property type="entry name" value="Homeodomain-like_sf"/>
</dbReference>
<dbReference type="InterPro" id="IPR050109">
    <property type="entry name" value="HTH-type_TetR-like_transc_reg"/>
</dbReference>
<protein>
    <submittedName>
        <fullName evidence="8">TetR/AcrR family transcriptional regulator</fullName>
    </submittedName>
</protein>
<accession>A0A7W2EVI6</accession>
<dbReference type="SUPFAM" id="SSF48498">
    <property type="entry name" value="Tetracyclin repressor-like, C-terminal domain"/>
    <property type="match status" value="1"/>
</dbReference>
<feature type="DNA-binding region" description="H-T-H motif" evidence="5">
    <location>
        <begin position="59"/>
        <end position="78"/>
    </location>
</feature>
<proteinExistence type="predicted"/>
<sequence length="229" mass="25240">MTNVKESDEKPVRKKRGTVSPAASEAGQGGLRAQGLRTRNAIVEVAKAVLLEGGSLEFSLREVAARAGISISNLQYYFPTRLAVLRAVVEPVIETYLSELRSAVNNNLPPQERVIALAEQSLREIKNPESSALWWHFVSFAVIDEECSRLLDDWYETLTREVAQLIRAAYPAYSAADCLHRATILIAITDGLNYQLGAGRRKRSYTRGLDAKLMAALDCLLKAPLTANP</sequence>
<keyword evidence="3 5" id="KW-0238">DNA-binding</keyword>
<evidence type="ECO:0000256" key="4">
    <source>
        <dbReference type="ARBA" id="ARBA00023163"/>
    </source>
</evidence>
<name>A0A7W2EVI6_9BURK</name>
<dbReference type="InterPro" id="IPR039538">
    <property type="entry name" value="BetI_C"/>
</dbReference>
<dbReference type="InterPro" id="IPR001647">
    <property type="entry name" value="HTH_TetR"/>
</dbReference>
<dbReference type="GO" id="GO:0000976">
    <property type="term" value="F:transcription cis-regulatory region binding"/>
    <property type="evidence" value="ECO:0007669"/>
    <property type="project" value="TreeGrafter"/>
</dbReference>
<dbReference type="Pfam" id="PF00440">
    <property type="entry name" value="TetR_N"/>
    <property type="match status" value="1"/>
</dbReference>
<dbReference type="Proteomes" id="UP000534388">
    <property type="component" value="Unassembled WGS sequence"/>
</dbReference>
<dbReference type="Gene3D" id="1.10.357.10">
    <property type="entry name" value="Tetracycline Repressor, domain 2"/>
    <property type="match status" value="1"/>
</dbReference>
<dbReference type="PROSITE" id="PS50977">
    <property type="entry name" value="HTH_TETR_2"/>
    <property type="match status" value="1"/>
</dbReference>
<dbReference type="SUPFAM" id="SSF46689">
    <property type="entry name" value="Homeodomain-like"/>
    <property type="match status" value="1"/>
</dbReference>
<keyword evidence="2" id="KW-0805">Transcription regulation</keyword>
<keyword evidence="4" id="KW-0804">Transcription</keyword>
<evidence type="ECO:0000256" key="2">
    <source>
        <dbReference type="ARBA" id="ARBA00023015"/>
    </source>
</evidence>
<gene>
    <name evidence="8" type="ORF">H3H37_20175</name>
</gene>
<dbReference type="PANTHER" id="PTHR30055:SF234">
    <property type="entry name" value="HTH-TYPE TRANSCRIPTIONAL REGULATOR BETI"/>
    <property type="match status" value="1"/>
</dbReference>
<organism evidence="8 9">
    <name type="scientific">Rugamonas brunnea</name>
    <dbReference type="NCBI Taxonomy" id="2758569"/>
    <lineage>
        <taxon>Bacteria</taxon>
        <taxon>Pseudomonadati</taxon>
        <taxon>Pseudomonadota</taxon>
        <taxon>Betaproteobacteria</taxon>
        <taxon>Burkholderiales</taxon>
        <taxon>Oxalobacteraceae</taxon>
        <taxon>Telluria group</taxon>
        <taxon>Rugamonas</taxon>
    </lineage>
</organism>
<dbReference type="Pfam" id="PF13977">
    <property type="entry name" value="TetR_C_6"/>
    <property type="match status" value="1"/>
</dbReference>
<evidence type="ECO:0000256" key="1">
    <source>
        <dbReference type="ARBA" id="ARBA00022491"/>
    </source>
</evidence>
<evidence type="ECO:0000256" key="5">
    <source>
        <dbReference type="PROSITE-ProRule" id="PRU00335"/>
    </source>
</evidence>
<dbReference type="PANTHER" id="PTHR30055">
    <property type="entry name" value="HTH-TYPE TRANSCRIPTIONAL REGULATOR RUTR"/>
    <property type="match status" value="1"/>
</dbReference>
<dbReference type="AlphaFoldDB" id="A0A7W2EVI6"/>
<feature type="compositionally biased region" description="Basic and acidic residues" evidence="6">
    <location>
        <begin position="1"/>
        <end position="11"/>
    </location>
</feature>
<evidence type="ECO:0000256" key="6">
    <source>
        <dbReference type="SAM" id="MobiDB-lite"/>
    </source>
</evidence>
<comment type="caution">
    <text evidence="8">The sequence shown here is derived from an EMBL/GenBank/DDBJ whole genome shotgun (WGS) entry which is preliminary data.</text>
</comment>
<feature type="domain" description="HTH tetR-type" evidence="7">
    <location>
        <begin position="36"/>
        <end position="96"/>
    </location>
</feature>
<evidence type="ECO:0000256" key="3">
    <source>
        <dbReference type="ARBA" id="ARBA00023125"/>
    </source>
</evidence>
<keyword evidence="9" id="KW-1185">Reference proteome</keyword>